<dbReference type="GO" id="GO:0005739">
    <property type="term" value="C:mitochondrion"/>
    <property type="evidence" value="ECO:0007669"/>
    <property type="project" value="UniProtKB-SubCell"/>
</dbReference>
<evidence type="ECO:0000259" key="24">
    <source>
        <dbReference type="Pfam" id="PF03061"/>
    </source>
</evidence>
<dbReference type="GO" id="GO:0047617">
    <property type="term" value="F:fatty acyl-CoA hydrolase activity"/>
    <property type="evidence" value="ECO:0007669"/>
    <property type="project" value="InterPro"/>
</dbReference>
<evidence type="ECO:0000256" key="10">
    <source>
        <dbReference type="ARBA" id="ARBA00023128"/>
    </source>
</evidence>
<keyword evidence="9" id="KW-0443">Lipid metabolism</keyword>
<reference evidence="25 26" key="1">
    <citation type="submission" date="2015-09" db="EMBL/GenBank/DDBJ databases">
        <title>Draft genome of the scarab beetle Oryctes borbonicus.</title>
        <authorList>
            <person name="Meyer J.M."/>
            <person name="Markov G.V."/>
            <person name="Baskaran P."/>
            <person name="Herrmann M."/>
            <person name="Sommer R.J."/>
            <person name="Roedelsperger C."/>
        </authorList>
    </citation>
    <scope>NUCLEOTIDE SEQUENCE [LARGE SCALE GENOMIC DNA]</scope>
    <source>
        <strain evidence="25">OB123</strain>
        <tissue evidence="25">Whole animal</tissue>
    </source>
</reference>
<evidence type="ECO:0000256" key="22">
    <source>
        <dbReference type="ARBA" id="ARBA00081533"/>
    </source>
</evidence>
<dbReference type="CDD" id="cd03443">
    <property type="entry name" value="PaaI_thioesterase"/>
    <property type="match status" value="1"/>
</dbReference>
<comment type="subunit">
    <text evidence="19">Homotetramer. Interacts with PCTP.</text>
</comment>
<dbReference type="EMBL" id="LJIG01001138">
    <property type="protein sequence ID" value="KRT85802.1"/>
    <property type="molecule type" value="Genomic_DNA"/>
</dbReference>
<keyword evidence="10" id="KW-0496">Mitochondrion</keyword>
<dbReference type="NCBIfam" id="TIGR00369">
    <property type="entry name" value="unchar_dom_1"/>
    <property type="match status" value="1"/>
</dbReference>
<name>A0A0T6BEN8_9SCAR</name>
<comment type="catalytic activity">
    <reaction evidence="13">
        <text>octanoyl-CoA + H2O = octanoate + CoA + H(+)</text>
        <dbReference type="Rhea" id="RHEA:30143"/>
        <dbReference type="ChEBI" id="CHEBI:15377"/>
        <dbReference type="ChEBI" id="CHEBI:15378"/>
        <dbReference type="ChEBI" id="CHEBI:25646"/>
        <dbReference type="ChEBI" id="CHEBI:57287"/>
        <dbReference type="ChEBI" id="CHEBI:57386"/>
    </reaction>
    <physiologicalReaction direction="left-to-right" evidence="13">
        <dbReference type="Rhea" id="RHEA:30144"/>
    </physiologicalReaction>
</comment>
<evidence type="ECO:0000256" key="23">
    <source>
        <dbReference type="ARBA" id="ARBA00083956"/>
    </source>
</evidence>
<evidence type="ECO:0000256" key="2">
    <source>
        <dbReference type="ARBA" id="ARBA00004173"/>
    </source>
</evidence>
<dbReference type="GO" id="GO:0005829">
    <property type="term" value="C:cytosol"/>
    <property type="evidence" value="ECO:0007669"/>
    <property type="project" value="UniProtKB-SubCell"/>
</dbReference>
<dbReference type="OrthoDB" id="46529at2759"/>
<evidence type="ECO:0000256" key="20">
    <source>
        <dbReference type="ARBA" id="ARBA00067273"/>
    </source>
</evidence>
<comment type="catalytic activity">
    <reaction evidence="16">
        <text>hexanoyl-CoA + H2O = hexanoate + CoA + H(+)</text>
        <dbReference type="Rhea" id="RHEA:40115"/>
        <dbReference type="ChEBI" id="CHEBI:15377"/>
        <dbReference type="ChEBI" id="CHEBI:15378"/>
        <dbReference type="ChEBI" id="CHEBI:17120"/>
        <dbReference type="ChEBI" id="CHEBI:57287"/>
        <dbReference type="ChEBI" id="CHEBI:62620"/>
    </reaction>
    <physiologicalReaction direction="left-to-right" evidence="16">
        <dbReference type="Rhea" id="RHEA:40116"/>
    </physiologicalReaction>
</comment>
<comment type="catalytic activity">
    <reaction evidence="14">
        <text>decanoyl-CoA + H2O = decanoate + CoA + H(+)</text>
        <dbReference type="Rhea" id="RHEA:40059"/>
        <dbReference type="ChEBI" id="CHEBI:15377"/>
        <dbReference type="ChEBI" id="CHEBI:15378"/>
        <dbReference type="ChEBI" id="CHEBI:27689"/>
        <dbReference type="ChEBI" id="CHEBI:57287"/>
        <dbReference type="ChEBI" id="CHEBI:61430"/>
    </reaction>
    <physiologicalReaction direction="left-to-right" evidence="14">
        <dbReference type="Rhea" id="RHEA:40060"/>
    </physiologicalReaction>
</comment>
<evidence type="ECO:0000256" key="13">
    <source>
        <dbReference type="ARBA" id="ARBA00047588"/>
    </source>
</evidence>
<dbReference type="GO" id="GO:0005634">
    <property type="term" value="C:nucleus"/>
    <property type="evidence" value="ECO:0007669"/>
    <property type="project" value="UniProtKB-SubCell"/>
</dbReference>
<comment type="subcellular location">
    <subcellularLocation>
        <location evidence="3">Cytoplasm</location>
        <location evidence="3">Cytoskeleton</location>
        <location evidence="3">Spindle</location>
    </subcellularLocation>
    <subcellularLocation>
        <location evidence="4">Cytoplasm</location>
        <location evidence="4">Cytosol</location>
    </subcellularLocation>
    <subcellularLocation>
        <location evidence="2">Mitochondrion</location>
    </subcellularLocation>
    <subcellularLocation>
        <location evidence="1">Nucleus</location>
    </subcellularLocation>
</comment>
<evidence type="ECO:0000256" key="17">
    <source>
        <dbReference type="ARBA" id="ARBA00052976"/>
    </source>
</evidence>
<dbReference type="GO" id="GO:0005819">
    <property type="term" value="C:spindle"/>
    <property type="evidence" value="ECO:0007669"/>
    <property type="project" value="UniProtKB-SubCell"/>
</dbReference>
<dbReference type="Gene3D" id="3.10.129.10">
    <property type="entry name" value="Hotdog Thioesterase"/>
    <property type="match status" value="1"/>
</dbReference>
<evidence type="ECO:0000256" key="21">
    <source>
        <dbReference type="ARBA" id="ARBA00075657"/>
    </source>
</evidence>
<keyword evidence="6" id="KW-0963">Cytoplasm</keyword>
<evidence type="ECO:0000313" key="26">
    <source>
        <dbReference type="Proteomes" id="UP000051574"/>
    </source>
</evidence>
<keyword evidence="12" id="KW-0539">Nucleus</keyword>
<evidence type="ECO:0000256" key="8">
    <source>
        <dbReference type="ARBA" id="ARBA00022990"/>
    </source>
</evidence>
<keyword evidence="11" id="KW-0206">Cytoskeleton</keyword>
<evidence type="ECO:0000256" key="9">
    <source>
        <dbReference type="ARBA" id="ARBA00023098"/>
    </source>
</evidence>
<evidence type="ECO:0000256" key="3">
    <source>
        <dbReference type="ARBA" id="ARBA00004186"/>
    </source>
</evidence>
<comment type="catalytic activity">
    <reaction evidence="15">
        <text>dodecanoyl-CoA + H2O = dodecanoate + CoA + H(+)</text>
        <dbReference type="Rhea" id="RHEA:30135"/>
        <dbReference type="ChEBI" id="CHEBI:15377"/>
        <dbReference type="ChEBI" id="CHEBI:15378"/>
        <dbReference type="ChEBI" id="CHEBI:18262"/>
        <dbReference type="ChEBI" id="CHEBI:57287"/>
        <dbReference type="ChEBI" id="CHEBI:57375"/>
    </reaction>
    <physiologicalReaction direction="left-to-right" evidence="15">
        <dbReference type="Rhea" id="RHEA:30136"/>
    </physiologicalReaction>
</comment>
<keyword evidence="8" id="KW-0007">Acetylation</keyword>
<comment type="function">
    <text evidence="18">Catalyzes the hydrolysis of acyl-CoAs into free fatty acids and coenzyme A (CoASH), regulating their respective intracellular levels. Has acyl-CoA thioesterase activity towards medium (C12) and long-chain (C18) fatty acyl-CoA substrates. Can also hydrolyze 3-hydroxyphenylacetyl-CoA and 3,4-dihydroxyphenylacetyl-CoA (in vitro). May play a role in controlling adaptive thermogenesis.</text>
</comment>
<evidence type="ECO:0000256" key="1">
    <source>
        <dbReference type="ARBA" id="ARBA00004123"/>
    </source>
</evidence>
<sequence>MPVVDKITKILLDAKGFDRYFHSIRILAAGNGEIKAEMKVTSEHINPLGTLHGGSIAYLVDVISSLGLFSHERGYKPAVSANININYLSSSREGDTVEILANTLKIGKTTAILQIQLKNQETGVTLAKGSNTMFLLD</sequence>
<dbReference type="AlphaFoldDB" id="A0A0T6BEN8"/>
<evidence type="ECO:0000256" key="12">
    <source>
        <dbReference type="ARBA" id="ARBA00023242"/>
    </source>
</evidence>
<evidence type="ECO:0000313" key="25">
    <source>
        <dbReference type="EMBL" id="KRT85802.1"/>
    </source>
</evidence>
<feature type="domain" description="Thioesterase" evidence="24">
    <location>
        <begin position="49"/>
        <end position="124"/>
    </location>
</feature>
<dbReference type="FunFam" id="3.10.129.10:FF:000021">
    <property type="entry name" value="Acyl-coenzyme A thioesterase 13"/>
    <property type="match status" value="1"/>
</dbReference>
<evidence type="ECO:0000256" key="11">
    <source>
        <dbReference type="ARBA" id="ARBA00023212"/>
    </source>
</evidence>
<dbReference type="Proteomes" id="UP000051574">
    <property type="component" value="Unassembled WGS sequence"/>
</dbReference>
<keyword evidence="26" id="KW-1185">Reference proteome</keyword>
<evidence type="ECO:0000256" key="4">
    <source>
        <dbReference type="ARBA" id="ARBA00004514"/>
    </source>
</evidence>
<evidence type="ECO:0000256" key="18">
    <source>
        <dbReference type="ARBA" id="ARBA00058205"/>
    </source>
</evidence>
<dbReference type="GO" id="GO:0006629">
    <property type="term" value="P:lipid metabolic process"/>
    <property type="evidence" value="ECO:0007669"/>
    <property type="project" value="UniProtKB-KW"/>
</dbReference>
<gene>
    <name evidence="25" type="ORF">AMK59_1390</name>
</gene>
<dbReference type="InterPro" id="IPR029069">
    <property type="entry name" value="HotDog_dom_sf"/>
</dbReference>
<evidence type="ECO:0000256" key="15">
    <source>
        <dbReference type="ARBA" id="ARBA00048074"/>
    </source>
</evidence>
<evidence type="ECO:0000256" key="19">
    <source>
        <dbReference type="ARBA" id="ARBA00064709"/>
    </source>
</evidence>
<dbReference type="Pfam" id="PF03061">
    <property type="entry name" value="4HBT"/>
    <property type="match status" value="1"/>
</dbReference>
<comment type="similarity">
    <text evidence="5">Belongs to the thioesterase PaaI family.</text>
</comment>
<dbReference type="PANTHER" id="PTHR21660">
    <property type="entry name" value="THIOESTERASE SUPERFAMILY MEMBER-RELATED"/>
    <property type="match status" value="1"/>
</dbReference>
<dbReference type="InterPro" id="IPR039298">
    <property type="entry name" value="ACOT13"/>
</dbReference>
<dbReference type="InterPro" id="IPR003736">
    <property type="entry name" value="PAAI_dom"/>
</dbReference>
<organism evidence="25 26">
    <name type="scientific">Oryctes borbonicus</name>
    <dbReference type="NCBI Taxonomy" id="1629725"/>
    <lineage>
        <taxon>Eukaryota</taxon>
        <taxon>Metazoa</taxon>
        <taxon>Ecdysozoa</taxon>
        <taxon>Arthropoda</taxon>
        <taxon>Hexapoda</taxon>
        <taxon>Insecta</taxon>
        <taxon>Pterygota</taxon>
        <taxon>Neoptera</taxon>
        <taxon>Endopterygota</taxon>
        <taxon>Coleoptera</taxon>
        <taxon>Polyphaga</taxon>
        <taxon>Scarabaeiformia</taxon>
        <taxon>Scarabaeidae</taxon>
        <taxon>Dynastinae</taxon>
        <taxon>Oryctes</taxon>
    </lineage>
</organism>
<comment type="catalytic activity">
    <reaction evidence="17">
        <text>a fatty acyl-CoA + H2O = a fatty acid + CoA + H(+)</text>
        <dbReference type="Rhea" id="RHEA:16781"/>
        <dbReference type="ChEBI" id="CHEBI:15377"/>
        <dbReference type="ChEBI" id="CHEBI:15378"/>
        <dbReference type="ChEBI" id="CHEBI:28868"/>
        <dbReference type="ChEBI" id="CHEBI:57287"/>
        <dbReference type="ChEBI" id="CHEBI:77636"/>
    </reaction>
    <physiologicalReaction direction="left-to-right" evidence="17">
        <dbReference type="Rhea" id="RHEA:16782"/>
    </physiologicalReaction>
</comment>
<comment type="caution">
    <text evidence="25">The sequence shown here is derived from an EMBL/GenBank/DDBJ whole genome shotgun (WGS) entry which is preliminary data.</text>
</comment>
<dbReference type="InterPro" id="IPR006683">
    <property type="entry name" value="Thioestr_dom"/>
</dbReference>
<evidence type="ECO:0000256" key="5">
    <source>
        <dbReference type="ARBA" id="ARBA00008324"/>
    </source>
</evidence>
<evidence type="ECO:0000256" key="16">
    <source>
        <dbReference type="ARBA" id="ARBA00050199"/>
    </source>
</evidence>
<dbReference type="SUPFAM" id="SSF54637">
    <property type="entry name" value="Thioesterase/thiol ester dehydrase-isomerase"/>
    <property type="match status" value="1"/>
</dbReference>
<proteinExistence type="inferred from homology"/>
<evidence type="ECO:0000256" key="7">
    <source>
        <dbReference type="ARBA" id="ARBA00022801"/>
    </source>
</evidence>
<accession>A0A0T6BEN8</accession>
<keyword evidence="7" id="KW-0378">Hydrolase</keyword>
<protein>
    <recommendedName>
        <fullName evidence="20">Acyl-coenzyme A thioesterase 13</fullName>
    </recommendedName>
    <alternativeName>
        <fullName evidence="22">Hotdog-fold thioesterase superfamily member 2</fullName>
    </alternativeName>
    <alternativeName>
        <fullName evidence="21">Palmitoyl-CoA hydrolase</fullName>
    </alternativeName>
    <alternativeName>
        <fullName evidence="23">Thioesterase superfamily member 2</fullName>
    </alternativeName>
</protein>
<evidence type="ECO:0000256" key="14">
    <source>
        <dbReference type="ARBA" id="ARBA00047969"/>
    </source>
</evidence>
<evidence type="ECO:0000256" key="6">
    <source>
        <dbReference type="ARBA" id="ARBA00022490"/>
    </source>
</evidence>
<dbReference type="PANTHER" id="PTHR21660:SF1">
    <property type="entry name" value="ACYL-COENZYME A THIOESTERASE 13"/>
    <property type="match status" value="1"/>
</dbReference>